<accession>W8QYL6</accession>
<dbReference type="EC" id="2.7.13.3" evidence="2"/>
<feature type="domain" description="Histidine kinase" evidence="7">
    <location>
        <begin position="289"/>
        <end position="509"/>
    </location>
</feature>
<dbReference type="Gene3D" id="1.10.287.130">
    <property type="match status" value="1"/>
</dbReference>
<dbReference type="InterPro" id="IPR011006">
    <property type="entry name" value="CheY-like_superfamily"/>
</dbReference>
<dbReference type="KEGG" id="pstt:CH92_09825"/>
<sequence length="652" mass="70776">MADNNSVLIVDDNVATRYAIHRVLQRHGYSVLEAGTGSEGLALIASEAVDALILDVNLPDMSGFDIVRQLRTDDRTRLLPVIHVSAASIQTGDIITGLDAGADAYLIHPVDPDVLLATLRTLLRVRDTEHALRESEARFRDIFSQVSAPIAVIDPQLHIHESNRALSQLLGGQPDPAALTASLAEGQESKLQALRDCLTNETRWQDTLVMRVAGERRETQWQVSPYRAAELGLVVIEDITEQRQRERSQRQQLENVNTELAREVAERVRTEAQLMQAQKMDALGKLTGGIAHDFNNLLTGIITGIELLKKRMSEGRTDAVLRFADTALNSARSAASMTNRLLAFARQQPLDARPADLNEQIRSLEELLQRTIGEHISLNLELCDHGAVAQVDANQLESAVLNLVINARDALPHGGTITIRTAKLEAQADADLADGSYVVLTVKDNGTGIVPELLDKVFDPFFTTKPLGQGTGLGLSSIYGFARQSGGEARLSSVLGEGTEVSLVLPAAVATSAATTVVDDMPQGNGEHVLIVEDMPAVRMLVAEMLTEAGYRCSEAGDVTTALSVLQDDPSVDLLLTDVGLPQLSGRELADAARIHRPALPVLFMTGYAENAVRRDRFLVAGMDMVIKPFQIGDLLSKVRQMLNLTPRAPTE</sequence>
<reference evidence="9 10" key="2">
    <citation type="submission" date="2014-03" db="EMBL/GenBank/DDBJ databases">
        <authorList>
            <person name="Baltrus D."/>
            <person name="Dougherty K."/>
        </authorList>
    </citation>
    <scope>NUCLEOTIDE SEQUENCE</scope>
    <source>
        <strain evidence="9 10">28a24</strain>
    </source>
</reference>
<name>W8QYL6_STUST</name>
<dbReference type="OrthoDB" id="6973808at2"/>
<dbReference type="InterPro" id="IPR003661">
    <property type="entry name" value="HisK_dim/P_dom"/>
</dbReference>
<feature type="domain" description="Response regulatory" evidence="8">
    <location>
        <begin position="6"/>
        <end position="123"/>
    </location>
</feature>
<comment type="catalytic activity">
    <reaction evidence="1">
        <text>ATP + protein L-histidine = ADP + protein N-phospho-L-histidine.</text>
        <dbReference type="EC" id="2.7.13.3"/>
    </reaction>
</comment>
<dbReference type="PROSITE" id="PS50109">
    <property type="entry name" value="HIS_KIN"/>
    <property type="match status" value="1"/>
</dbReference>
<dbReference type="InterPro" id="IPR000014">
    <property type="entry name" value="PAS"/>
</dbReference>
<dbReference type="EMBL" id="CP007441">
    <property type="protein sequence ID" value="AHL75394.1"/>
    <property type="molecule type" value="Genomic_DNA"/>
</dbReference>
<dbReference type="PATRIC" id="fig|316.77.peg.1964"/>
<keyword evidence="4 9" id="KW-0808">Transferase</keyword>
<organism evidence="9 10">
    <name type="scientific">Stutzerimonas stutzeri</name>
    <name type="common">Pseudomonas stutzeri</name>
    <dbReference type="NCBI Taxonomy" id="316"/>
    <lineage>
        <taxon>Bacteria</taxon>
        <taxon>Pseudomonadati</taxon>
        <taxon>Pseudomonadota</taxon>
        <taxon>Gammaproteobacteria</taxon>
        <taxon>Pseudomonadales</taxon>
        <taxon>Pseudomonadaceae</taxon>
        <taxon>Stutzerimonas</taxon>
    </lineage>
</organism>
<keyword evidence="4 9" id="KW-0418">Kinase</keyword>
<proteinExistence type="predicted"/>
<dbReference type="Pfam" id="PF00072">
    <property type="entry name" value="Response_reg"/>
    <property type="match status" value="2"/>
</dbReference>
<dbReference type="SMART" id="SM00388">
    <property type="entry name" value="HisKA"/>
    <property type="match status" value="1"/>
</dbReference>
<protein>
    <recommendedName>
        <fullName evidence="2">histidine kinase</fullName>
        <ecNumber evidence="2">2.7.13.3</ecNumber>
    </recommendedName>
</protein>
<evidence type="ECO:0000256" key="3">
    <source>
        <dbReference type="ARBA" id="ARBA00022553"/>
    </source>
</evidence>
<evidence type="ECO:0000256" key="4">
    <source>
        <dbReference type="ARBA" id="ARBA00022777"/>
    </source>
</evidence>
<dbReference type="InterPro" id="IPR001789">
    <property type="entry name" value="Sig_transdc_resp-reg_receiver"/>
</dbReference>
<dbReference type="SMART" id="SM00387">
    <property type="entry name" value="HATPase_c"/>
    <property type="match status" value="1"/>
</dbReference>
<dbReference type="InterPro" id="IPR036890">
    <property type="entry name" value="HATPase_C_sf"/>
</dbReference>
<dbReference type="InterPro" id="IPR036097">
    <property type="entry name" value="HisK_dim/P_sf"/>
</dbReference>
<dbReference type="InterPro" id="IPR013656">
    <property type="entry name" value="PAS_4"/>
</dbReference>
<dbReference type="CDD" id="cd00082">
    <property type="entry name" value="HisKA"/>
    <property type="match status" value="1"/>
</dbReference>
<dbReference type="InterPro" id="IPR035965">
    <property type="entry name" value="PAS-like_dom_sf"/>
</dbReference>
<dbReference type="SUPFAM" id="SSF55785">
    <property type="entry name" value="PYP-like sensor domain (PAS domain)"/>
    <property type="match status" value="1"/>
</dbReference>
<dbReference type="Proteomes" id="UP000019522">
    <property type="component" value="Chromosome"/>
</dbReference>
<dbReference type="InterPro" id="IPR003594">
    <property type="entry name" value="HATPase_dom"/>
</dbReference>
<dbReference type="AlphaFoldDB" id="W8QYL6"/>
<reference evidence="10" key="1">
    <citation type="journal article" date="2014" name="Genome Announc.">
        <title>Complete Genome Sequence of the Highly Transformable Pseudomonas stutzeri Strain 28a24.</title>
        <authorList>
            <person name="Smith B.A."/>
            <person name="Dougherty K.M."/>
            <person name="Baltrus D.A."/>
        </authorList>
    </citation>
    <scope>NUCLEOTIDE SEQUENCE [LARGE SCALE GENOMIC DNA]</scope>
    <source>
        <strain evidence="10">28a24</strain>
    </source>
</reference>
<dbReference type="Pfam" id="PF00512">
    <property type="entry name" value="HisKA"/>
    <property type="match status" value="1"/>
</dbReference>
<dbReference type="GO" id="GO:0000155">
    <property type="term" value="F:phosphorelay sensor kinase activity"/>
    <property type="evidence" value="ECO:0007669"/>
    <property type="project" value="InterPro"/>
</dbReference>
<dbReference type="Pfam" id="PF02518">
    <property type="entry name" value="HATPase_c"/>
    <property type="match status" value="1"/>
</dbReference>
<dbReference type="InterPro" id="IPR005467">
    <property type="entry name" value="His_kinase_dom"/>
</dbReference>
<evidence type="ECO:0000256" key="2">
    <source>
        <dbReference type="ARBA" id="ARBA00012438"/>
    </source>
</evidence>
<feature type="coiled-coil region" evidence="6">
    <location>
        <begin position="236"/>
        <end position="273"/>
    </location>
</feature>
<evidence type="ECO:0000256" key="6">
    <source>
        <dbReference type="SAM" id="Coils"/>
    </source>
</evidence>
<evidence type="ECO:0000256" key="1">
    <source>
        <dbReference type="ARBA" id="ARBA00000085"/>
    </source>
</evidence>
<feature type="domain" description="Response regulatory" evidence="8">
    <location>
        <begin position="528"/>
        <end position="643"/>
    </location>
</feature>
<dbReference type="InterPro" id="IPR004358">
    <property type="entry name" value="Sig_transdc_His_kin-like_C"/>
</dbReference>
<dbReference type="SUPFAM" id="SSF47384">
    <property type="entry name" value="Homodimeric domain of signal transducing histidine kinase"/>
    <property type="match status" value="1"/>
</dbReference>
<dbReference type="Gene3D" id="3.30.565.10">
    <property type="entry name" value="Histidine kinase-like ATPase, C-terminal domain"/>
    <property type="match status" value="1"/>
</dbReference>
<dbReference type="Pfam" id="PF08448">
    <property type="entry name" value="PAS_4"/>
    <property type="match status" value="1"/>
</dbReference>
<feature type="modified residue" description="4-aspartylphosphate" evidence="5">
    <location>
        <position position="55"/>
    </location>
</feature>
<feature type="modified residue" description="4-aspartylphosphate" evidence="5">
    <location>
        <position position="578"/>
    </location>
</feature>
<evidence type="ECO:0000256" key="5">
    <source>
        <dbReference type="PROSITE-ProRule" id="PRU00169"/>
    </source>
</evidence>
<dbReference type="Gene3D" id="3.30.450.20">
    <property type="entry name" value="PAS domain"/>
    <property type="match status" value="1"/>
</dbReference>
<dbReference type="Gene3D" id="3.40.50.2300">
    <property type="match status" value="2"/>
</dbReference>
<dbReference type="PROSITE" id="PS50110">
    <property type="entry name" value="RESPONSE_REGULATORY"/>
    <property type="match status" value="2"/>
</dbReference>
<dbReference type="PRINTS" id="PR00344">
    <property type="entry name" value="BCTRLSENSOR"/>
</dbReference>
<dbReference type="SUPFAM" id="SSF52172">
    <property type="entry name" value="CheY-like"/>
    <property type="match status" value="2"/>
</dbReference>
<evidence type="ECO:0000313" key="9">
    <source>
        <dbReference type="EMBL" id="AHL75394.1"/>
    </source>
</evidence>
<keyword evidence="3 5" id="KW-0597">Phosphoprotein</keyword>
<dbReference type="SMART" id="SM00448">
    <property type="entry name" value="REC"/>
    <property type="match status" value="2"/>
</dbReference>
<dbReference type="PANTHER" id="PTHR43065:SF42">
    <property type="entry name" value="TWO-COMPONENT SENSOR PPRA"/>
    <property type="match status" value="1"/>
</dbReference>
<keyword evidence="6" id="KW-0175">Coiled coil</keyword>
<dbReference type="SUPFAM" id="SSF55874">
    <property type="entry name" value="ATPase domain of HSP90 chaperone/DNA topoisomerase II/histidine kinase"/>
    <property type="match status" value="1"/>
</dbReference>
<dbReference type="NCBIfam" id="TIGR00229">
    <property type="entry name" value="sensory_box"/>
    <property type="match status" value="1"/>
</dbReference>
<dbReference type="RefSeq" id="WP_025241573.1">
    <property type="nucleotide sequence ID" value="NZ_CP007441.1"/>
</dbReference>
<gene>
    <name evidence="9" type="ORF">CH92_09825</name>
</gene>
<dbReference type="PANTHER" id="PTHR43065">
    <property type="entry name" value="SENSOR HISTIDINE KINASE"/>
    <property type="match status" value="1"/>
</dbReference>
<evidence type="ECO:0000259" key="7">
    <source>
        <dbReference type="PROSITE" id="PS50109"/>
    </source>
</evidence>
<evidence type="ECO:0000313" key="10">
    <source>
        <dbReference type="Proteomes" id="UP000019522"/>
    </source>
</evidence>
<evidence type="ECO:0000259" key="8">
    <source>
        <dbReference type="PROSITE" id="PS50110"/>
    </source>
</evidence>